<evidence type="ECO:0000256" key="1">
    <source>
        <dbReference type="SAM" id="MobiDB-lite"/>
    </source>
</evidence>
<keyword evidence="2" id="KW-1133">Transmembrane helix</keyword>
<name>S6B3C4_BABBO</name>
<dbReference type="AlphaFoldDB" id="S6B3C4"/>
<feature type="transmembrane region" description="Helical" evidence="2">
    <location>
        <begin position="31"/>
        <end position="55"/>
    </location>
</feature>
<evidence type="ECO:0000313" key="3">
    <source>
        <dbReference type="EMBL" id="BAN65938.1"/>
    </source>
</evidence>
<dbReference type="EMBL" id="AK442144">
    <property type="protein sequence ID" value="BAN65938.1"/>
    <property type="molecule type" value="mRNA"/>
</dbReference>
<reference evidence="3" key="1">
    <citation type="journal article" date="2014" name="BMC Genomics">
        <title>The Babesia bovis gene and promoter model: an update from full-length EST analysis.</title>
        <authorList>
            <person name="Yamagishi J."/>
            <person name="Wakaguri H."/>
            <person name="Yokoyama N."/>
            <person name="Yamashita R."/>
            <person name="Suzuki Y."/>
            <person name="Xuan X."/>
            <person name="Igarashi I."/>
        </authorList>
    </citation>
    <scope>NUCLEOTIDE SEQUENCE</scope>
    <source>
        <strain evidence="3">Texas</strain>
    </source>
</reference>
<dbReference type="VEuPathDB" id="PiroplasmaDB:BBOV_IV000725"/>
<evidence type="ECO:0000256" key="2">
    <source>
        <dbReference type="SAM" id="Phobius"/>
    </source>
</evidence>
<organism evidence="3">
    <name type="scientific">Babesia bovis</name>
    <dbReference type="NCBI Taxonomy" id="5865"/>
    <lineage>
        <taxon>Eukaryota</taxon>
        <taxon>Sar</taxon>
        <taxon>Alveolata</taxon>
        <taxon>Apicomplexa</taxon>
        <taxon>Aconoidasida</taxon>
        <taxon>Piroplasmida</taxon>
        <taxon>Babesiidae</taxon>
        <taxon>Babesia</taxon>
    </lineage>
</organism>
<keyword evidence="2" id="KW-0812">Transmembrane</keyword>
<keyword evidence="2" id="KW-0472">Membrane</keyword>
<protein>
    <submittedName>
        <fullName evidence="3">Uncharacterized protein</fullName>
    </submittedName>
</protein>
<accession>S6B3C4</accession>
<feature type="region of interest" description="Disordered" evidence="1">
    <location>
        <begin position="1"/>
        <end position="21"/>
    </location>
</feature>
<proteinExistence type="evidence at transcript level"/>
<sequence>MKAAGAESSTGASKAKVNTPERSYNTEKYKLLLVTVATSWSASVLMCVFHLALCIRLINKRCESSVIQFNARCAGYLLIFGCCKSLCATLVGPLRVIHGILHRDVTVFRKGIP</sequence>